<evidence type="ECO:0000313" key="3">
    <source>
        <dbReference type="Proteomes" id="UP001446871"/>
    </source>
</evidence>
<gene>
    <name evidence="2" type="ORF">PG996_011986</name>
</gene>
<keyword evidence="1" id="KW-0560">Oxidoreductase</keyword>
<dbReference type="EMBL" id="JAQQWM010000008">
    <property type="protein sequence ID" value="KAK8052685.1"/>
    <property type="molecule type" value="Genomic_DNA"/>
</dbReference>
<dbReference type="InterPro" id="IPR036291">
    <property type="entry name" value="NAD(P)-bd_dom_sf"/>
</dbReference>
<protein>
    <submittedName>
        <fullName evidence="2">NAD(P)-binding protein</fullName>
    </submittedName>
</protein>
<reference evidence="2 3" key="1">
    <citation type="submission" date="2023-01" db="EMBL/GenBank/DDBJ databases">
        <title>Analysis of 21 Apiospora genomes using comparative genomics revels a genus with tremendous synthesis potential of carbohydrate active enzymes and secondary metabolites.</title>
        <authorList>
            <person name="Sorensen T."/>
        </authorList>
    </citation>
    <scope>NUCLEOTIDE SEQUENCE [LARGE SCALE GENOMIC DNA]</scope>
    <source>
        <strain evidence="2 3">CBS 83171</strain>
    </source>
</reference>
<keyword evidence="3" id="KW-1185">Reference proteome</keyword>
<dbReference type="InterPro" id="IPR002347">
    <property type="entry name" value="SDR_fam"/>
</dbReference>
<evidence type="ECO:0000256" key="1">
    <source>
        <dbReference type="ARBA" id="ARBA00023002"/>
    </source>
</evidence>
<dbReference type="PANTHER" id="PTHR43157">
    <property type="entry name" value="PHOSPHATIDYLINOSITOL-GLYCAN BIOSYNTHESIS CLASS F PROTEIN-RELATED"/>
    <property type="match status" value="1"/>
</dbReference>
<name>A0ABR1U3M0_9PEZI</name>
<dbReference type="SUPFAM" id="SSF51735">
    <property type="entry name" value="NAD(P)-binding Rossmann-fold domains"/>
    <property type="match status" value="1"/>
</dbReference>
<accession>A0ABR1U3M0</accession>
<sequence length="366" mass="39780">MPDFDTTPERRATLMAFLRRQLWSAPTAVNKDEVDLRGKTAIVTGANTGLGLECAGQLYDLGITRLILAVRNTQAGLLARAELLGEPVQYENGHIIHPPPPPPSFRERIASATGCHDAIDDLPLSPPSPRGYQSRPPAPLVLPQRVEVWHLDLADYESIADFADRARCLDRLDILVNNAGIANPDFVINPSTGHEKMVQVNYLSVALLTVLTVGIMRDKRMMNDRGVPGRIVNVSCDGAAWAKFREREGSPGSLLAALDDEKNGAFDGTDRYYTTKLLGQLFLAELARRVPAEVAVVNAPSPGLCQTGLQHRRGSVGGMVAGYVLRIARGLFARTADVGARAITDAAVRHDVETHGRFLEDGEIQL</sequence>
<organism evidence="2 3">
    <name type="scientific">Apiospora saccharicola</name>
    <dbReference type="NCBI Taxonomy" id="335842"/>
    <lineage>
        <taxon>Eukaryota</taxon>
        <taxon>Fungi</taxon>
        <taxon>Dikarya</taxon>
        <taxon>Ascomycota</taxon>
        <taxon>Pezizomycotina</taxon>
        <taxon>Sordariomycetes</taxon>
        <taxon>Xylariomycetidae</taxon>
        <taxon>Amphisphaeriales</taxon>
        <taxon>Apiosporaceae</taxon>
        <taxon>Apiospora</taxon>
    </lineage>
</organism>
<proteinExistence type="predicted"/>
<dbReference type="PRINTS" id="PR00081">
    <property type="entry name" value="GDHRDH"/>
</dbReference>
<dbReference type="PANTHER" id="PTHR43157:SF31">
    <property type="entry name" value="PHOSPHATIDYLINOSITOL-GLYCAN BIOSYNTHESIS CLASS F PROTEIN"/>
    <property type="match status" value="1"/>
</dbReference>
<dbReference type="Gene3D" id="3.40.50.720">
    <property type="entry name" value="NAD(P)-binding Rossmann-like Domain"/>
    <property type="match status" value="1"/>
</dbReference>
<dbReference type="Pfam" id="PF00106">
    <property type="entry name" value="adh_short"/>
    <property type="match status" value="1"/>
</dbReference>
<evidence type="ECO:0000313" key="2">
    <source>
        <dbReference type="EMBL" id="KAK8052685.1"/>
    </source>
</evidence>
<dbReference type="Proteomes" id="UP001446871">
    <property type="component" value="Unassembled WGS sequence"/>
</dbReference>
<comment type="caution">
    <text evidence="2">The sequence shown here is derived from an EMBL/GenBank/DDBJ whole genome shotgun (WGS) entry which is preliminary data.</text>
</comment>